<protein>
    <recommendedName>
        <fullName evidence="4">DASH complex subunit ASK1</fullName>
    </recommendedName>
</protein>
<sequence length="410" mass="45075">MGPSMSEAKMKPRRGNGTPHPKGRRSVVHTPHVEHSQCRQLQHDGPDEANQNETRSSLQDLLQVHTQVTQTLHQIDTMVLNMHKLALSNHVADGEVGSFADALANINADLQVQIFTQITKDWNNFLRAAAERSSLSHSNLDRELPTAGSRESTPPSVDKCTSLSPLITDLECCAISYSPLVPHNLLDCESLCDTESLCDSDSLVRTPPDRTLGSTHRSTSLSPLPQTPYMLSPPRSIRVLSTISESPSLSTPSHPISLYINSDYHQSTPSPEDIWTPEHSTCQNQLVFETPSPQIIHREHPNDEIAFLQTPGFGVSPPRTCDPLRHGEPVATESVNVPPTPVMPSPFRTPGILFECSSVASESSSPDSPAIVDDLTTSTVKRLGPRGLEERLWQELAIRKADVLQSVQFR</sequence>
<feature type="region of interest" description="Disordered" evidence="1">
    <location>
        <begin position="1"/>
        <end position="33"/>
    </location>
</feature>
<reference evidence="2" key="1">
    <citation type="submission" date="2020-06" db="EMBL/GenBank/DDBJ databases">
        <title>WGS assembly of Ceratodon purpureus strain R40.</title>
        <authorList>
            <person name="Carey S.B."/>
            <person name="Jenkins J."/>
            <person name="Shu S."/>
            <person name="Lovell J.T."/>
            <person name="Sreedasyam A."/>
            <person name="Maumus F."/>
            <person name="Tiley G.P."/>
            <person name="Fernandez-Pozo N."/>
            <person name="Barry K."/>
            <person name="Chen C."/>
            <person name="Wang M."/>
            <person name="Lipzen A."/>
            <person name="Daum C."/>
            <person name="Saski C.A."/>
            <person name="Payton A.C."/>
            <person name="Mcbreen J.C."/>
            <person name="Conrad R.E."/>
            <person name="Kollar L.M."/>
            <person name="Olsson S."/>
            <person name="Huttunen S."/>
            <person name="Landis J.B."/>
            <person name="Wickett N.J."/>
            <person name="Johnson M.G."/>
            <person name="Rensing S.A."/>
            <person name="Grimwood J."/>
            <person name="Schmutz J."/>
            <person name="Mcdaniel S.F."/>
        </authorList>
    </citation>
    <scope>NUCLEOTIDE SEQUENCE</scope>
    <source>
        <strain evidence="2">R40</strain>
    </source>
</reference>
<evidence type="ECO:0008006" key="4">
    <source>
        <dbReference type="Google" id="ProtNLM"/>
    </source>
</evidence>
<keyword evidence="3" id="KW-1185">Reference proteome</keyword>
<name>A0A8T0GN13_CERPU</name>
<organism evidence="2 3">
    <name type="scientific">Ceratodon purpureus</name>
    <name type="common">Fire moss</name>
    <name type="synonym">Dicranum purpureum</name>
    <dbReference type="NCBI Taxonomy" id="3225"/>
    <lineage>
        <taxon>Eukaryota</taxon>
        <taxon>Viridiplantae</taxon>
        <taxon>Streptophyta</taxon>
        <taxon>Embryophyta</taxon>
        <taxon>Bryophyta</taxon>
        <taxon>Bryophytina</taxon>
        <taxon>Bryopsida</taxon>
        <taxon>Dicranidae</taxon>
        <taxon>Pseudoditrichales</taxon>
        <taxon>Ditrichaceae</taxon>
        <taxon>Ceratodon</taxon>
    </lineage>
</organism>
<comment type="caution">
    <text evidence="2">The sequence shown here is derived from an EMBL/GenBank/DDBJ whole genome shotgun (WGS) entry which is preliminary data.</text>
</comment>
<dbReference type="AlphaFoldDB" id="A0A8T0GN13"/>
<gene>
    <name evidence="2" type="ORF">KC19_10G144000</name>
</gene>
<proteinExistence type="predicted"/>
<feature type="region of interest" description="Disordered" evidence="1">
    <location>
        <begin position="208"/>
        <end position="232"/>
    </location>
</feature>
<feature type="region of interest" description="Disordered" evidence="1">
    <location>
        <begin position="136"/>
        <end position="158"/>
    </location>
</feature>
<feature type="compositionally biased region" description="Polar residues" evidence="1">
    <location>
        <begin position="212"/>
        <end position="224"/>
    </location>
</feature>
<accession>A0A8T0GN13</accession>
<feature type="compositionally biased region" description="Polar residues" evidence="1">
    <location>
        <begin position="149"/>
        <end position="158"/>
    </location>
</feature>
<evidence type="ECO:0000313" key="3">
    <source>
        <dbReference type="Proteomes" id="UP000822688"/>
    </source>
</evidence>
<evidence type="ECO:0000256" key="1">
    <source>
        <dbReference type="SAM" id="MobiDB-lite"/>
    </source>
</evidence>
<dbReference type="Proteomes" id="UP000822688">
    <property type="component" value="Chromosome 10"/>
</dbReference>
<evidence type="ECO:0000313" key="2">
    <source>
        <dbReference type="EMBL" id="KAG0559977.1"/>
    </source>
</evidence>
<dbReference type="EMBL" id="CM026431">
    <property type="protein sequence ID" value="KAG0559977.1"/>
    <property type="molecule type" value="Genomic_DNA"/>
</dbReference>